<reference evidence="3 4" key="1">
    <citation type="submission" date="2019-06" db="EMBL/GenBank/DDBJ databases">
        <authorList>
            <person name="Meng X."/>
        </authorList>
    </citation>
    <scope>NUCLEOTIDE SEQUENCE [LARGE SCALE GENOMIC DNA]</scope>
    <source>
        <strain evidence="3 4">M625</strain>
    </source>
</reference>
<feature type="domain" description="Lipoyl-binding" evidence="2">
    <location>
        <begin position="76"/>
        <end position="152"/>
    </location>
</feature>
<accession>A0A504JEN4</accession>
<dbReference type="Pfam" id="PF00364">
    <property type="entry name" value="Biotin_lipoyl"/>
    <property type="match status" value="1"/>
</dbReference>
<evidence type="ECO:0000259" key="2">
    <source>
        <dbReference type="PROSITE" id="PS50968"/>
    </source>
</evidence>
<protein>
    <submittedName>
        <fullName evidence="3">Acetyl-CoA carboxylase, biotin carboxyl carrier protein</fullName>
    </submittedName>
</protein>
<evidence type="ECO:0000313" key="4">
    <source>
        <dbReference type="Proteomes" id="UP000315540"/>
    </source>
</evidence>
<dbReference type="PANTHER" id="PTHR45266">
    <property type="entry name" value="OXALOACETATE DECARBOXYLASE ALPHA CHAIN"/>
    <property type="match status" value="1"/>
</dbReference>
<sequence>MNLKEIKSFINSVAKSGTNEVKLGTDDLKIEIKSKNPDVKTQVRTIEMLDFDNKNSELIKEVELNTKTTEKSDLKKVIIKSPHIGTLSLKSPIRNTKMLKIGDYIEKGDFLCSIEALQLVNHVNSNISGNIKEILVEDKTPVEFDQPLFVINV</sequence>
<dbReference type="PANTHER" id="PTHR45266:SF3">
    <property type="entry name" value="OXALOACETATE DECARBOXYLASE ALPHA CHAIN"/>
    <property type="match status" value="1"/>
</dbReference>
<dbReference type="PROSITE" id="PS50968">
    <property type="entry name" value="BIOTINYL_LIPOYL"/>
    <property type="match status" value="1"/>
</dbReference>
<name>A0A504JEN4_9FLAO</name>
<keyword evidence="4" id="KW-1185">Reference proteome</keyword>
<dbReference type="EMBL" id="VFWZ01000001">
    <property type="protein sequence ID" value="TPN89317.1"/>
    <property type="molecule type" value="Genomic_DNA"/>
</dbReference>
<dbReference type="Proteomes" id="UP000315540">
    <property type="component" value="Unassembled WGS sequence"/>
</dbReference>
<dbReference type="SUPFAM" id="SSF51230">
    <property type="entry name" value="Single hybrid motif"/>
    <property type="match status" value="1"/>
</dbReference>
<evidence type="ECO:0000313" key="3">
    <source>
        <dbReference type="EMBL" id="TPN89317.1"/>
    </source>
</evidence>
<dbReference type="InterPro" id="IPR050709">
    <property type="entry name" value="Biotin_Carboxyl_Carrier/Decarb"/>
</dbReference>
<dbReference type="CDD" id="cd06850">
    <property type="entry name" value="biotinyl_domain"/>
    <property type="match status" value="1"/>
</dbReference>
<proteinExistence type="predicted"/>
<dbReference type="RefSeq" id="WP_140589839.1">
    <property type="nucleotide sequence ID" value="NZ_VFWZ01000001.1"/>
</dbReference>
<dbReference type="InterPro" id="IPR011053">
    <property type="entry name" value="Single_hybrid_motif"/>
</dbReference>
<organism evidence="3 4">
    <name type="scientific">Aquimarina algicola</name>
    <dbReference type="NCBI Taxonomy" id="2589995"/>
    <lineage>
        <taxon>Bacteria</taxon>
        <taxon>Pseudomonadati</taxon>
        <taxon>Bacteroidota</taxon>
        <taxon>Flavobacteriia</taxon>
        <taxon>Flavobacteriales</taxon>
        <taxon>Flavobacteriaceae</taxon>
        <taxon>Aquimarina</taxon>
    </lineage>
</organism>
<evidence type="ECO:0000256" key="1">
    <source>
        <dbReference type="ARBA" id="ARBA00023267"/>
    </source>
</evidence>
<dbReference type="OrthoDB" id="9811735at2"/>
<keyword evidence="1" id="KW-0092">Biotin</keyword>
<dbReference type="AlphaFoldDB" id="A0A504JEN4"/>
<dbReference type="InterPro" id="IPR000089">
    <property type="entry name" value="Biotin_lipoyl"/>
</dbReference>
<gene>
    <name evidence="3" type="ORF">FHK87_03570</name>
</gene>
<comment type="caution">
    <text evidence="3">The sequence shown here is derived from an EMBL/GenBank/DDBJ whole genome shotgun (WGS) entry which is preliminary data.</text>
</comment>
<dbReference type="Gene3D" id="2.40.50.100">
    <property type="match status" value="1"/>
</dbReference>